<evidence type="ECO:0000313" key="2">
    <source>
        <dbReference type="EMBL" id="REK91609.1"/>
    </source>
</evidence>
<sequence>MPTEEIPAAQADLLHRMYEIFNTQDVDDLTRAEFHPDVDWPNVLEGKRIHGVDGVLAYWKRQFAVAHPLVRIEGMAAEQDGRIAVHVRQGLRDANGDHWSDGTIDHVYTFRDGKVAHMEVREGTGPA</sequence>
<dbReference type="Proteomes" id="UP000262477">
    <property type="component" value="Unassembled WGS sequence"/>
</dbReference>
<dbReference type="SUPFAM" id="SSF54427">
    <property type="entry name" value="NTF2-like"/>
    <property type="match status" value="1"/>
</dbReference>
<comment type="caution">
    <text evidence="2">The sequence shown here is derived from an EMBL/GenBank/DDBJ whole genome shotgun (WGS) entry which is preliminary data.</text>
</comment>
<dbReference type="Gene3D" id="3.10.450.50">
    <property type="match status" value="1"/>
</dbReference>
<evidence type="ECO:0000259" key="1">
    <source>
        <dbReference type="Pfam" id="PF12680"/>
    </source>
</evidence>
<dbReference type="Pfam" id="PF12680">
    <property type="entry name" value="SnoaL_2"/>
    <property type="match status" value="1"/>
</dbReference>
<accession>A0A371QA85</accession>
<proteinExistence type="predicted"/>
<dbReference type="RefSeq" id="WP_128503438.1">
    <property type="nucleotide sequence ID" value="NZ_QUAC01000021.1"/>
</dbReference>
<protein>
    <submittedName>
        <fullName evidence="2">Nuclear transport factor 2 family protein</fullName>
    </submittedName>
</protein>
<dbReference type="InterPro" id="IPR032710">
    <property type="entry name" value="NTF2-like_dom_sf"/>
</dbReference>
<gene>
    <name evidence="2" type="ORF">DY245_03780</name>
</gene>
<feature type="domain" description="SnoaL-like" evidence="1">
    <location>
        <begin position="15"/>
        <end position="117"/>
    </location>
</feature>
<keyword evidence="3" id="KW-1185">Reference proteome</keyword>
<organism evidence="2 3">
    <name type="scientific">Streptomyces inhibens</name>
    <dbReference type="NCBI Taxonomy" id="2293571"/>
    <lineage>
        <taxon>Bacteria</taxon>
        <taxon>Bacillati</taxon>
        <taxon>Actinomycetota</taxon>
        <taxon>Actinomycetes</taxon>
        <taxon>Kitasatosporales</taxon>
        <taxon>Streptomycetaceae</taxon>
        <taxon>Streptomyces</taxon>
    </lineage>
</organism>
<reference evidence="2 3" key="1">
    <citation type="submission" date="2018-08" db="EMBL/GenBank/DDBJ databases">
        <title>Streptomyces NEAU-D10 sp. nov., a novel Actinomycete isolated from soil.</title>
        <authorList>
            <person name="Jin L."/>
        </authorList>
    </citation>
    <scope>NUCLEOTIDE SEQUENCE [LARGE SCALE GENOMIC DNA]</scope>
    <source>
        <strain evidence="2 3">NEAU-D10</strain>
    </source>
</reference>
<evidence type="ECO:0000313" key="3">
    <source>
        <dbReference type="Proteomes" id="UP000262477"/>
    </source>
</evidence>
<dbReference type="OrthoDB" id="1353852at2"/>
<dbReference type="EMBL" id="QUAC01000021">
    <property type="protein sequence ID" value="REK91609.1"/>
    <property type="molecule type" value="Genomic_DNA"/>
</dbReference>
<dbReference type="InterPro" id="IPR037401">
    <property type="entry name" value="SnoaL-like"/>
</dbReference>
<name>A0A371QA85_STRIH</name>
<dbReference type="AlphaFoldDB" id="A0A371QA85"/>